<evidence type="ECO:0000313" key="7">
    <source>
        <dbReference type="Proteomes" id="UP000282837"/>
    </source>
</evidence>
<reference evidence="6 7" key="1">
    <citation type="submission" date="2019-01" db="EMBL/GenBank/DDBJ databases">
        <authorList>
            <person name="Chen W.-M."/>
        </authorList>
    </citation>
    <scope>NUCLEOTIDE SEQUENCE [LARGE SCALE GENOMIC DNA]</scope>
    <source>
        <strain evidence="6 7">FSY-9</strain>
    </source>
</reference>
<feature type="domain" description="CusB-like beta-barrel" evidence="4">
    <location>
        <begin position="268"/>
        <end position="342"/>
    </location>
</feature>
<keyword evidence="3" id="KW-0472">Membrane</keyword>
<dbReference type="PANTHER" id="PTHR30097:SF15">
    <property type="entry name" value="CATION EFFLUX SYSTEM PROTEIN CUSB"/>
    <property type="match status" value="1"/>
</dbReference>
<sequence length="422" mass="43585">MGNKLTYQEPVLALPVKRQLGLLSVSLLAAGGLALSVVAYRAYTTQPEATAPALPTGVVELTPEQMSTIKLEQVGDSNGDTQTAATGMIAVNETQATPIFLPFSGQITQVLVDAGATVTRGQPLLRLRTSDVVDARNALFSAAAAQASAASAARLAQDNLKRQEQIYKTAGGAMRDYEQARSDAIAAQAALRAANAALGAARDKLEIYGKTPAEIASLEGASGISGYHPETTFHAPIGGVIASRAVAAGQFVQAGGTSPLLTIANPSSVWLVAQLAESDAPHVHLGDKVEVSVAAYPGRSFIATVDNIASALDPLTHRLPVRATIANPDGALKPQMFANFTILHKASAALAAASLSVAANAVIHEGDQARVWVQIGPRRFRSVDVKTGDSQNGRTTITSGLKGGEKLVTSGAIFVNEAGIGE</sequence>
<keyword evidence="2" id="KW-0813">Transport</keyword>
<evidence type="ECO:0000259" key="5">
    <source>
        <dbReference type="Pfam" id="PF25975"/>
    </source>
</evidence>
<evidence type="ECO:0000259" key="4">
    <source>
        <dbReference type="Pfam" id="PF25954"/>
    </source>
</evidence>
<dbReference type="GO" id="GO:0030288">
    <property type="term" value="C:outer membrane-bounded periplasmic space"/>
    <property type="evidence" value="ECO:0007669"/>
    <property type="project" value="TreeGrafter"/>
</dbReference>
<dbReference type="InterPro" id="IPR051909">
    <property type="entry name" value="MFP_Cation_Efflux"/>
</dbReference>
<dbReference type="PANTHER" id="PTHR30097">
    <property type="entry name" value="CATION EFFLUX SYSTEM PROTEIN CUSB"/>
    <property type="match status" value="1"/>
</dbReference>
<dbReference type="Gene3D" id="2.40.420.20">
    <property type="match status" value="1"/>
</dbReference>
<keyword evidence="3" id="KW-1133">Transmembrane helix</keyword>
<dbReference type="NCBIfam" id="TIGR01730">
    <property type="entry name" value="RND_mfp"/>
    <property type="match status" value="1"/>
</dbReference>
<organism evidence="6 7">
    <name type="scientific">Novosphingobium umbonatum</name>
    <dbReference type="NCBI Taxonomy" id="1908524"/>
    <lineage>
        <taxon>Bacteria</taxon>
        <taxon>Pseudomonadati</taxon>
        <taxon>Pseudomonadota</taxon>
        <taxon>Alphaproteobacteria</taxon>
        <taxon>Sphingomonadales</taxon>
        <taxon>Sphingomonadaceae</taxon>
        <taxon>Novosphingobium</taxon>
    </lineage>
</organism>
<dbReference type="Gene3D" id="2.40.30.170">
    <property type="match status" value="1"/>
</dbReference>
<gene>
    <name evidence="6" type="ORF">EOE18_11115</name>
</gene>
<dbReference type="AlphaFoldDB" id="A0A437N4C9"/>
<dbReference type="Pfam" id="PF25954">
    <property type="entry name" value="Beta-barrel_RND_2"/>
    <property type="match status" value="1"/>
</dbReference>
<feature type="domain" description="CzcB-like C-terminal circularly permuted SH3-like" evidence="5">
    <location>
        <begin position="356"/>
        <end position="412"/>
    </location>
</feature>
<protein>
    <submittedName>
        <fullName evidence="6">Efflux RND transporter periplasmic adaptor subunit</fullName>
    </submittedName>
</protein>
<evidence type="ECO:0000256" key="1">
    <source>
        <dbReference type="ARBA" id="ARBA00009477"/>
    </source>
</evidence>
<comment type="similarity">
    <text evidence="1">Belongs to the membrane fusion protein (MFP) (TC 8.A.1) family.</text>
</comment>
<keyword evidence="3" id="KW-0812">Transmembrane</keyword>
<keyword evidence="7" id="KW-1185">Reference proteome</keyword>
<dbReference type="GO" id="GO:0022857">
    <property type="term" value="F:transmembrane transporter activity"/>
    <property type="evidence" value="ECO:0007669"/>
    <property type="project" value="InterPro"/>
</dbReference>
<dbReference type="SUPFAM" id="SSF111369">
    <property type="entry name" value="HlyD-like secretion proteins"/>
    <property type="match status" value="1"/>
</dbReference>
<dbReference type="GO" id="GO:0015679">
    <property type="term" value="P:plasma membrane copper ion transport"/>
    <property type="evidence" value="ECO:0007669"/>
    <property type="project" value="TreeGrafter"/>
</dbReference>
<dbReference type="InterPro" id="IPR058649">
    <property type="entry name" value="CzcB_C"/>
</dbReference>
<evidence type="ECO:0000313" key="6">
    <source>
        <dbReference type="EMBL" id="RVU04770.1"/>
    </source>
</evidence>
<evidence type="ECO:0000256" key="3">
    <source>
        <dbReference type="SAM" id="Phobius"/>
    </source>
</evidence>
<dbReference type="GO" id="GO:0016020">
    <property type="term" value="C:membrane"/>
    <property type="evidence" value="ECO:0007669"/>
    <property type="project" value="InterPro"/>
</dbReference>
<dbReference type="Gene3D" id="2.40.50.100">
    <property type="match status" value="1"/>
</dbReference>
<accession>A0A437N4C9</accession>
<dbReference type="EMBL" id="SACO01000007">
    <property type="protein sequence ID" value="RVU04770.1"/>
    <property type="molecule type" value="Genomic_DNA"/>
</dbReference>
<evidence type="ECO:0000256" key="2">
    <source>
        <dbReference type="ARBA" id="ARBA00022448"/>
    </source>
</evidence>
<comment type="caution">
    <text evidence="6">The sequence shown here is derived from an EMBL/GenBank/DDBJ whole genome shotgun (WGS) entry which is preliminary data.</text>
</comment>
<dbReference type="Pfam" id="PF25975">
    <property type="entry name" value="CzcB_C"/>
    <property type="match status" value="1"/>
</dbReference>
<dbReference type="GO" id="GO:0046914">
    <property type="term" value="F:transition metal ion binding"/>
    <property type="evidence" value="ECO:0007669"/>
    <property type="project" value="TreeGrafter"/>
</dbReference>
<dbReference type="InterPro" id="IPR006143">
    <property type="entry name" value="RND_pump_MFP"/>
</dbReference>
<dbReference type="FunFam" id="2.40.30.170:FF:000010">
    <property type="entry name" value="Efflux RND transporter periplasmic adaptor subunit"/>
    <property type="match status" value="1"/>
</dbReference>
<dbReference type="GO" id="GO:0060003">
    <property type="term" value="P:copper ion export"/>
    <property type="evidence" value="ECO:0007669"/>
    <property type="project" value="TreeGrafter"/>
</dbReference>
<proteinExistence type="inferred from homology"/>
<name>A0A437N4C9_9SPHN</name>
<dbReference type="OrthoDB" id="9806939at2"/>
<dbReference type="InterPro" id="IPR058792">
    <property type="entry name" value="Beta-barrel_RND_2"/>
</dbReference>
<dbReference type="Proteomes" id="UP000282837">
    <property type="component" value="Unassembled WGS sequence"/>
</dbReference>
<feature type="transmembrane region" description="Helical" evidence="3">
    <location>
        <begin position="20"/>
        <end position="43"/>
    </location>
</feature>